<feature type="signal peptide" evidence="1">
    <location>
        <begin position="1"/>
        <end position="17"/>
    </location>
</feature>
<evidence type="ECO:0000313" key="2">
    <source>
        <dbReference type="EMBL" id="CAD8333748.1"/>
    </source>
</evidence>
<keyword evidence="1" id="KW-0732">Signal</keyword>
<sequence length="155" mass="17244">MKTTAILTVGLVASAQAFAPMQSGRVNTELSESLFDRIFGMDLFAPNKEQNDYGARGSKNLKVGKIGSGSYVPAGMDADKYNKIRATEAAKKKANYERNVKKAGIFEDYTEWYTKRGTDTKQNWAKDVNKGHRMAKTKFDWSGKADAPEYRGKAK</sequence>
<name>A0A7R9ZMY2_9STRA</name>
<gene>
    <name evidence="2" type="ORF">CAUS1442_LOCUS5853</name>
</gene>
<accession>A0A7R9ZMY2</accession>
<dbReference type="AlphaFoldDB" id="A0A7R9ZMY2"/>
<evidence type="ECO:0000256" key="1">
    <source>
        <dbReference type="SAM" id="SignalP"/>
    </source>
</evidence>
<reference evidence="2" key="1">
    <citation type="submission" date="2021-01" db="EMBL/GenBank/DDBJ databases">
        <authorList>
            <person name="Corre E."/>
            <person name="Pelletier E."/>
            <person name="Niang G."/>
            <person name="Scheremetjew M."/>
            <person name="Finn R."/>
            <person name="Kale V."/>
            <person name="Holt S."/>
            <person name="Cochrane G."/>
            <person name="Meng A."/>
            <person name="Brown T."/>
            <person name="Cohen L."/>
        </authorList>
    </citation>
    <scope>NUCLEOTIDE SEQUENCE</scope>
    <source>
        <strain evidence="2">CCMP3328</strain>
    </source>
</reference>
<feature type="chain" id="PRO_5031446706" evidence="1">
    <location>
        <begin position="18"/>
        <end position="155"/>
    </location>
</feature>
<organism evidence="2">
    <name type="scientific">Craspedostauros australis</name>
    <dbReference type="NCBI Taxonomy" id="1486917"/>
    <lineage>
        <taxon>Eukaryota</taxon>
        <taxon>Sar</taxon>
        <taxon>Stramenopiles</taxon>
        <taxon>Ochrophyta</taxon>
        <taxon>Bacillariophyta</taxon>
        <taxon>Bacillariophyceae</taxon>
        <taxon>Bacillariophycidae</taxon>
        <taxon>Naviculales</taxon>
        <taxon>Naviculaceae</taxon>
        <taxon>Craspedostauros</taxon>
    </lineage>
</organism>
<proteinExistence type="predicted"/>
<protein>
    <submittedName>
        <fullName evidence="2">Uncharacterized protein</fullName>
    </submittedName>
</protein>
<dbReference type="EMBL" id="HBEF01009314">
    <property type="protein sequence ID" value="CAD8333748.1"/>
    <property type="molecule type" value="Transcribed_RNA"/>
</dbReference>